<dbReference type="PRINTS" id="PR00455">
    <property type="entry name" value="HTHTETR"/>
</dbReference>
<keyword evidence="1" id="KW-0678">Repressor</keyword>
<keyword evidence="4" id="KW-0804">Transcription</keyword>
<dbReference type="GO" id="GO:0000976">
    <property type="term" value="F:transcription cis-regulatory region binding"/>
    <property type="evidence" value="ECO:0007669"/>
    <property type="project" value="TreeGrafter"/>
</dbReference>
<feature type="DNA-binding region" description="H-T-H motif" evidence="5">
    <location>
        <begin position="34"/>
        <end position="53"/>
    </location>
</feature>
<evidence type="ECO:0000313" key="8">
    <source>
        <dbReference type="Proteomes" id="UP000009073"/>
    </source>
</evidence>
<evidence type="ECO:0000256" key="5">
    <source>
        <dbReference type="PROSITE-ProRule" id="PRU00335"/>
    </source>
</evidence>
<dbReference type="Gene3D" id="1.10.357.10">
    <property type="entry name" value="Tetracycline Repressor, domain 2"/>
    <property type="match status" value="1"/>
</dbReference>
<name>C4LDS4_TOLAT</name>
<dbReference type="InterPro" id="IPR009057">
    <property type="entry name" value="Homeodomain-like_sf"/>
</dbReference>
<dbReference type="GO" id="GO:0003700">
    <property type="term" value="F:DNA-binding transcription factor activity"/>
    <property type="evidence" value="ECO:0007669"/>
    <property type="project" value="TreeGrafter"/>
</dbReference>
<dbReference type="PROSITE" id="PS50977">
    <property type="entry name" value="HTH_TETR_2"/>
    <property type="match status" value="1"/>
</dbReference>
<keyword evidence="8" id="KW-1185">Reference proteome</keyword>
<protein>
    <submittedName>
        <fullName evidence="7">Transcriptional regulator, TetR family</fullName>
    </submittedName>
</protein>
<evidence type="ECO:0000259" key="6">
    <source>
        <dbReference type="PROSITE" id="PS50977"/>
    </source>
</evidence>
<dbReference type="EMBL" id="CP001616">
    <property type="protein sequence ID" value="ACQ94685.1"/>
    <property type="molecule type" value="Genomic_DNA"/>
</dbReference>
<dbReference type="AlphaFoldDB" id="C4LDS4"/>
<sequence length="211" mass="23269">MAVTDNNRDRAQTEQRLIAAVGQLLAEQGFQSIGVNAIARTAGVDKVLIYRYFDGLPRLLECYGKSSNFWPSTDEVLGDLTALRQLSAGRRLQLVLERLVAGLLARPQTLAIMAWELSQQNALTTALAEIREQWGVEVLQQATSDLGHEQRDIGAIANFLVAGVQYLLIRSRNTQHYGGISLQTDHGWARWQNAIATLCSAIDIQADHSAD</sequence>
<dbReference type="eggNOG" id="COG1309">
    <property type="taxonomic scope" value="Bacteria"/>
</dbReference>
<keyword evidence="3 5" id="KW-0238">DNA-binding</keyword>
<dbReference type="Proteomes" id="UP000009073">
    <property type="component" value="Chromosome"/>
</dbReference>
<reference evidence="7 8" key="2">
    <citation type="journal article" date="2011" name="Stand. Genomic Sci.">
        <title>Complete genome sequence of Tolumonas auensis type strain (TA 4).</title>
        <authorList>
            <person name="Chertkov O."/>
            <person name="Copeland A."/>
            <person name="Lucas S."/>
            <person name="Lapidus A."/>
            <person name="Berry K.W."/>
            <person name="Detter J.C."/>
            <person name="Del Rio T.G."/>
            <person name="Hammon N."/>
            <person name="Dalin E."/>
            <person name="Tice H."/>
            <person name="Pitluck S."/>
            <person name="Richardson P."/>
            <person name="Bruce D."/>
            <person name="Goodwin L."/>
            <person name="Han C."/>
            <person name="Tapia R."/>
            <person name="Saunders E."/>
            <person name="Schmutz J."/>
            <person name="Brettin T."/>
            <person name="Larimer F."/>
            <person name="Land M."/>
            <person name="Hauser L."/>
            <person name="Spring S."/>
            <person name="Rohde M."/>
            <person name="Kyrpides N.C."/>
            <person name="Ivanova N."/>
            <person name="Goker M."/>
            <person name="Beller H.R."/>
            <person name="Klenk H.P."/>
            <person name="Woyke T."/>
        </authorList>
    </citation>
    <scope>NUCLEOTIDE SEQUENCE [LARGE SCALE GENOMIC DNA]</scope>
    <source>
        <strain evidence="8">DSM 9187 / TA4</strain>
    </source>
</reference>
<dbReference type="KEGG" id="tau:Tola_3096"/>
<evidence type="ECO:0000256" key="1">
    <source>
        <dbReference type="ARBA" id="ARBA00022491"/>
    </source>
</evidence>
<gene>
    <name evidence="7" type="ordered locus">Tola_3096</name>
</gene>
<feature type="domain" description="HTH tetR-type" evidence="6">
    <location>
        <begin position="11"/>
        <end position="71"/>
    </location>
</feature>
<proteinExistence type="predicted"/>
<evidence type="ECO:0000256" key="4">
    <source>
        <dbReference type="ARBA" id="ARBA00023163"/>
    </source>
</evidence>
<dbReference type="HOGENOM" id="CLU_091688_2_0_6"/>
<dbReference type="Pfam" id="PF00440">
    <property type="entry name" value="TetR_N"/>
    <property type="match status" value="1"/>
</dbReference>
<evidence type="ECO:0000256" key="2">
    <source>
        <dbReference type="ARBA" id="ARBA00023015"/>
    </source>
</evidence>
<dbReference type="RefSeq" id="WP_015880134.1">
    <property type="nucleotide sequence ID" value="NC_012691.1"/>
</dbReference>
<dbReference type="PANTHER" id="PTHR30055">
    <property type="entry name" value="HTH-TYPE TRANSCRIPTIONAL REGULATOR RUTR"/>
    <property type="match status" value="1"/>
</dbReference>
<dbReference type="SUPFAM" id="SSF46689">
    <property type="entry name" value="Homeodomain-like"/>
    <property type="match status" value="1"/>
</dbReference>
<accession>C4LDS4</accession>
<reference evidence="8" key="1">
    <citation type="submission" date="2009-05" db="EMBL/GenBank/DDBJ databases">
        <title>Complete sequence of Tolumonas auensis DSM 9187.</title>
        <authorList>
            <consortium name="US DOE Joint Genome Institute"/>
            <person name="Lucas S."/>
            <person name="Copeland A."/>
            <person name="Lapidus A."/>
            <person name="Glavina del Rio T."/>
            <person name="Tice H."/>
            <person name="Bruce D."/>
            <person name="Goodwin L."/>
            <person name="Pitluck S."/>
            <person name="Chertkov O."/>
            <person name="Brettin T."/>
            <person name="Detter J.C."/>
            <person name="Han C."/>
            <person name="Larimer F."/>
            <person name="Land M."/>
            <person name="Hauser L."/>
            <person name="Kyrpides N."/>
            <person name="Mikhailova N."/>
            <person name="Spring S."/>
            <person name="Beller H."/>
        </authorList>
    </citation>
    <scope>NUCLEOTIDE SEQUENCE [LARGE SCALE GENOMIC DNA]</scope>
    <source>
        <strain evidence="8">DSM 9187 / TA4</strain>
    </source>
</reference>
<evidence type="ECO:0000256" key="3">
    <source>
        <dbReference type="ARBA" id="ARBA00023125"/>
    </source>
</evidence>
<dbReference type="PANTHER" id="PTHR30055:SF175">
    <property type="entry name" value="HTH-TYPE TRANSCRIPTIONAL REPRESSOR KSTR2"/>
    <property type="match status" value="1"/>
</dbReference>
<dbReference type="STRING" id="595494.Tola_3096"/>
<keyword evidence="2" id="KW-0805">Transcription regulation</keyword>
<organism evidence="7 8">
    <name type="scientific">Tolumonas auensis (strain DSM 9187 / NBRC 110442 / TA 4)</name>
    <dbReference type="NCBI Taxonomy" id="595494"/>
    <lineage>
        <taxon>Bacteria</taxon>
        <taxon>Pseudomonadati</taxon>
        <taxon>Pseudomonadota</taxon>
        <taxon>Gammaproteobacteria</taxon>
        <taxon>Aeromonadales</taxon>
        <taxon>Aeromonadaceae</taxon>
        <taxon>Tolumonas</taxon>
    </lineage>
</organism>
<dbReference type="InterPro" id="IPR050109">
    <property type="entry name" value="HTH-type_TetR-like_transc_reg"/>
</dbReference>
<dbReference type="InterPro" id="IPR001647">
    <property type="entry name" value="HTH_TetR"/>
</dbReference>
<dbReference type="OrthoDB" id="9796019at2"/>
<evidence type="ECO:0000313" key="7">
    <source>
        <dbReference type="EMBL" id="ACQ94685.1"/>
    </source>
</evidence>